<dbReference type="PANTHER" id="PTHR30237:SF6">
    <property type="entry name" value="CARBOXYPEPTIDASE YOCD-RELATED"/>
    <property type="match status" value="1"/>
</dbReference>
<comment type="caution">
    <text evidence="6">The sequence shown here is derived from an EMBL/GenBank/DDBJ whole genome shotgun (WGS) entry which is preliminary data.</text>
</comment>
<dbReference type="InterPro" id="IPR040449">
    <property type="entry name" value="Peptidase_S66_N"/>
</dbReference>
<name>A0ABC9PCA5_STRSA</name>
<dbReference type="Gene3D" id="3.50.30.60">
    <property type="entry name" value="LD-carboxypeptidase A C-terminal domain-like"/>
    <property type="match status" value="1"/>
</dbReference>
<evidence type="ECO:0000313" key="6">
    <source>
        <dbReference type="EMBL" id="EGC23833.1"/>
    </source>
</evidence>
<evidence type="ECO:0000256" key="2">
    <source>
        <dbReference type="ARBA" id="ARBA00022801"/>
    </source>
</evidence>
<keyword evidence="6" id="KW-0645">Protease</keyword>
<protein>
    <submittedName>
        <fullName evidence="6">LD-carboxypeptidase</fullName>
        <ecNumber evidence="6">3.4.17.13</ecNumber>
    </submittedName>
</protein>
<keyword evidence="6" id="KW-0121">Carboxypeptidase</keyword>
<organism evidence="6 7">
    <name type="scientific">Streptococcus sanguinis SK405</name>
    <dbReference type="NCBI Taxonomy" id="888817"/>
    <lineage>
        <taxon>Bacteria</taxon>
        <taxon>Bacillati</taxon>
        <taxon>Bacillota</taxon>
        <taxon>Bacilli</taxon>
        <taxon>Lactobacillales</taxon>
        <taxon>Streptococcaceae</taxon>
        <taxon>Streptococcus</taxon>
    </lineage>
</organism>
<dbReference type="InterPro" id="IPR027478">
    <property type="entry name" value="LdcA_N"/>
</dbReference>
<dbReference type="GO" id="GO:0106415">
    <property type="term" value="F:muramoyltetrapeptide carboxypeptidase activity"/>
    <property type="evidence" value="ECO:0007669"/>
    <property type="project" value="UniProtKB-EC"/>
</dbReference>
<dbReference type="EC" id="3.4.17.13" evidence="6"/>
<evidence type="ECO:0000259" key="5">
    <source>
        <dbReference type="Pfam" id="PF17676"/>
    </source>
</evidence>
<dbReference type="InterPro" id="IPR040921">
    <property type="entry name" value="Peptidase_S66C"/>
</dbReference>
<dbReference type="Pfam" id="PF17676">
    <property type="entry name" value="Peptidase_S66C"/>
    <property type="match status" value="1"/>
</dbReference>
<sequence>MEVSMKKLTPGMHIRVVSPSSSIEHIGGFEANLAAKERLEKLGFAVSFSEHYLENDMLDSASIESRVADIHAAFSDDSVDAILATIGGFNCNELLPYLDFELIARNPKIFCGYSDTTALLNAIYSKTSMQTYMGPSYSSFKMDALQDYQTESWLKAVSQTSYELTPSEKWGDNAWYLPDAPLTFHETEWKVYNHGQAQATVIGGNLSTFSLLRGTPYAPTDENYVLFVEEAEEDFYVEFERNLAALLQAYPNPQALLIGRFPKECQMTEELLLYILDKHPILKTIPVLYDLDFAHTQPLFTITIGAQATVDTEKLSIRIDE</sequence>
<feature type="active site" description="Charge relay system" evidence="3">
    <location>
        <position position="229"/>
    </location>
</feature>
<dbReference type="InterPro" id="IPR027461">
    <property type="entry name" value="Carboxypeptidase_A_C_sf"/>
</dbReference>
<dbReference type="InterPro" id="IPR029062">
    <property type="entry name" value="Class_I_gatase-like"/>
</dbReference>
<feature type="domain" description="LD-carboxypeptidase C-terminal" evidence="5">
    <location>
        <begin position="199"/>
        <end position="310"/>
    </location>
</feature>
<dbReference type="SUPFAM" id="SSF52317">
    <property type="entry name" value="Class I glutamine amidotransferase-like"/>
    <property type="match status" value="1"/>
</dbReference>
<dbReference type="CDD" id="cd07062">
    <property type="entry name" value="Peptidase_S66_mccF_like"/>
    <property type="match status" value="1"/>
</dbReference>
<dbReference type="Pfam" id="PF02016">
    <property type="entry name" value="Peptidase_S66"/>
    <property type="match status" value="1"/>
</dbReference>
<dbReference type="Gene3D" id="3.40.50.10740">
    <property type="entry name" value="Class I glutamine amidotransferase-like"/>
    <property type="match status" value="1"/>
</dbReference>
<dbReference type="Proteomes" id="UP000003857">
    <property type="component" value="Unassembled WGS sequence"/>
</dbReference>
<gene>
    <name evidence="6" type="ORF">HMPREF9390_2147</name>
</gene>
<feature type="active site" description="Nucleophile" evidence="3">
    <location>
        <position position="114"/>
    </location>
</feature>
<evidence type="ECO:0000313" key="7">
    <source>
        <dbReference type="Proteomes" id="UP000003857"/>
    </source>
</evidence>
<dbReference type="SUPFAM" id="SSF141986">
    <property type="entry name" value="LD-carboxypeptidase A C-terminal domain-like"/>
    <property type="match status" value="1"/>
</dbReference>
<dbReference type="PIRSF" id="PIRSF028757">
    <property type="entry name" value="LD-carboxypeptidase"/>
    <property type="match status" value="1"/>
</dbReference>
<dbReference type="PANTHER" id="PTHR30237">
    <property type="entry name" value="MURAMOYLTETRAPEPTIDE CARBOXYPEPTIDASE"/>
    <property type="match status" value="1"/>
</dbReference>
<dbReference type="AlphaFoldDB" id="A0ABC9PCA5"/>
<evidence type="ECO:0000256" key="3">
    <source>
        <dbReference type="PIRSR" id="PIRSR028757-1"/>
    </source>
</evidence>
<evidence type="ECO:0000256" key="1">
    <source>
        <dbReference type="ARBA" id="ARBA00010233"/>
    </source>
</evidence>
<accession>A0ABC9PCA5</accession>
<dbReference type="EMBL" id="AEWZ01000005">
    <property type="protein sequence ID" value="EGC23833.1"/>
    <property type="molecule type" value="Genomic_DNA"/>
</dbReference>
<keyword evidence="2 6" id="KW-0378">Hydrolase</keyword>
<reference evidence="6 7" key="1">
    <citation type="submission" date="2011-01" db="EMBL/GenBank/DDBJ databases">
        <authorList>
            <person name="Muzny D."/>
            <person name="Qin X."/>
            <person name="Buhay C."/>
            <person name="Dugan-Rocha S."/>
            <person name="Ding Y."/>
            <person name="Chen G."/>
            <person name="Hawes A."/>
            <person name="Holder M."/>
            <person name="Jhangiani S."/>
            <person name="Johnson A."/>
            <person name="Khan Z."/>
            <person name="Li Z."/>
            <person name="Liu W."/>
            <person name="Liu X."/>
            <person name="Perez L."/>
            <person name="Shen H."/>
            <person name="Wang Q."/>
            <person name="Watt J."/>
            <person name="Xi L."/>
            <person name="Xin Y."/>
            <person name="Zhou J."/>
            <person name="Deng J."/>
            <person name="Jiang H."/>
            <person name="Liu Y."/>
            <person name="Qu J."/>
            <person name="Song X.-Z."/>
            <person name="Zhang L."/>
            <person name="Villasana D."/>
            <person name="Johnson A."/>
            <person name="Liu J."/>
            <person name="Liyanage D."/>
            <person name="Lorensuhewa L."/>
            <person name="Robinson T."/>
            <person name="Song A."/>
            <person name="Song B.-B."/>
            <person name="Dinh H."/>
            <person name="Thornton R."/>
            <person name="Coyle M."/>
            <person name="Francisco L."/>
            <person name="Jackson L."/>
            <person name="Javaid M."/>
            <person name="Korchina V."/>
            <person name="Kovar C."/>
            <person name="Mata R."/>
            <person name="Mathew T."/>
            <person name="Ngo R."/>
            <person name="Nguyen L."/>
            <person name="Nguyen N."/>
            <person name="Okwuonu G."/>
            <person name="Ongeri F."/>
            <person name="Pham C."/>
            <person name="Simmons D."/>
            <person name="Wilczek-Boney K."/>
            <person name="Hale W."/>
            <person name="Jakkamsetti A."/>
            <person name="Pham P."/>
            <person name="Ruth R."/>
            <person name="San Lucas F."/>
            <person name="Warren J."/>
            <person name="Zhang J."/>
            <person name="Zhao Z."/>
            <person name="Zhou C."/>
            <person name="Zhu D."/>
            <person name="Lee S."/>
            <person name="Bess C."/>
            <person name="Blankenburg K."/>
            <person name="Forbes L."/>
            <person name="Fu Q."/>
            <person name="Gubbala S."/>
            <person name="Hirani K."/>
            <person name="Jayaseelan J.C."/>
            <person name="Lara F."/>
            <person name="Munidasa M."/>
            <person name="Palculict T."/>
            <person name="Patil S."/>
            <person name="Pu L.-L."/>
            <person name="Saada N."/>
            <person name="Tang L."/>
            <person name="Weissenberger G."/>
            <person name="Zhu Y."/>
            <person name="Hemphill L."/>
            <person name="Shang Y."/>
            <person name="Youmans B."/>
            <person name="Ayvaz T."/>
            <person name="Ross M."/>
            <person name="Santibanez J."/>
            <person name="Aqrawi P."/>
            <person name="Gross S."/>
            <person name="Joshi V."/>
            <person name="Fowler G."/>
            <person name="Nazareth L."/>
            <person name="Reid J."/>
            <person name="Worley K."/>
            <person name="Petrosino J."/>
            <person name="Highlander S."/>
            <person name="Gibbs R."/>
        </authorList>
    </citation>
    <scope>NUCLEOTIDE SEQUENCE [LARGE SCALE GENOMIC DNA]</scope>
    <source>
        <strain evidence="6 7">SK405</strain>
    </source>
</reference>
<feature type="domain" description="LD-carboxypeptidase N-terminal" evidence="4">
    <location>
        <begin position="14"/>
        <end position="134"/>
    </location>
</feature>
<evidence type="ECO:0000259" key="4">
    <source>
        <dbReference type="Pfam" id="PF02016"/>
    </source>
</evidence>
<comment type="similarity">
    <text evidence="1">Belongs to the peptidase S66 family.</text>
</comment>
<feature type="active site" description="Charge relay system" evidence="3">
    <location>
        <position position="295"/>
    </location>
</feature>
<proteinExistence type="inferred from homology"/>
<dbReference type="InterPro" id="IPR003507">
    <property type="entry name" value="S66_fam"/>
</dbReference>